<feature type="binding site" evidence="5">
    <location>
        <position position="105"/>
    </location>
    <ligand>
        <name>Zn(2+)</name>
        <dbReference type="ChEBI" id="CHEBI:29105"/>
        <label>2</label>
    </ligand>
</feature>
<feature type="domain" description="TFIIS-type" evidence="7">
    <location>
        <begin position="73"/>
        <end position="113"/>
    </location>
</feature>
<proteinExistence type="inferred from homology"/>
<keyword evidence="4" id="KW-0804">Transcription</keyword>
<dbReference type="PANTHER" id="PTHR11239">
    <property type="entry name" value="DNA-DIRECTED RNA POLYMERASE"/>
    <property type="match status" value="1"/>
</dbReference>
<keyword evidence="1 5" id="KW-0479">Metal-binding</keyword>
<feature type="binding site" evidence="5">
    <location>
        <position position="108"/>
    </location>
    <ligand>
        <name>Zn(2+)</name>
        <dbReference type="ChEBI" id="CHEBI:29105"/>
        <label>2</label>
    </ligand>
</feature>
<feature type="binding site" evidence="5">
    <location>
        <position position="4"/>
    </location>
    <ligand>
        <name>Zn(2+)</name>
        <dbReference type="ChEBI" id="CHEBI:29105"/>
        <label>1</label>
    </ligand>
</feature>
<reference evidence="8" key="1">
    <citation type="journal article" date="2014" name="Genome Biol. Evol.">
        <title>Pangenome evidence for extensive interdomain horizontal transfer affecting lineage core and shell genes in uncultured planktonic thaumarchaeota and euryarchaeota.</title>
        <authorList>
            <person name="Deschamps P."/>
            <person name="Zivanovic Y."/>
            <person name="Moreira D."/>
            <person name="Rodriguez-Valera F."/>
            <person name="Lopez-Garcia P."/>
        </authorList>
    </citation>
    <scope>NUCLEOTIDE SEQUENCE</scope>
</reference>
<dbReference type="SUPFAM" id="SSF57783">
    <property type="entry name" value="Zinc beta-ribbon"/>
    <property type="match status" value="1"/>
</dbReference>
<protein>
    <submittedName>
        <fullName evidence="8">DNA-directed RNA polymerase subunit M (Tfs)</fullName>
    </submittedName>
</protein>
<evidence type="ECO:0000256" key="4">
    <source>
        <dbReference type="PIRNR" id="PIRNR005586"/>
    </source>
</evidence>
<evidence type="ECO:0000256" key="6">
    <source>
        <dbReference type="PIRSR" id="PIRSR005586-2"/>
    </source>
</evidence>
<keyword evidence="3 5" id="KW-0862">Zinc</keyword>
<gene>
    <name evidence="8" type="primary">tfs</name>
</gene>
<evidence type="ECO:0000256" key="1">
    <source>
        <dbReference type="ARBA" id="ARBA00022723"/>
    </source>
</evidence>
<dbReference type="GO" id="GO:0003899">
    <property type="term" value="F:DNA-directed RNA polymerase activity"/>
    <property type="evidence" value="ECO:0007669"/>
    <property type="project" value="InterPro"/>
</dbReference>
<dbReference type="GO" id="GO:0006351">
    <property type="term" value="P:DNA-templated transcription"/>
    <property type="evidence" value="ECO:0007669"/>
    <property type="project" value="InterPro"/>
</dbReference>
<dbReference type="Pfam" id="PF01096">
    <property type="entry name" value="Zn_ribbon_TFIIS"/>
    <property type="match status" value="1"/>
</dbReference>
<sequence>MKFCPECSAKMRPKKIIDESSSKSRPKSIIICSSCGYQEKSRRVTVKETKLDDTKNIKVVDSKAQKLQSMPTTKANCHKCGHDSAYFWEKQTSSLEEASTQFFRCAKCEHTWRAS</sequence>
<evidence type="ECO:0000259" key="7">
    <source>
        <dbReference type="PROSITE" id="PS51133"/>
    </source>
</evidence>
<feature type="binding site" evidence="5">
    <location>
        <position position="32"/>
    </location>
    <ligand>
        <name>Zn(2+)</name>
        <dbReference type="ChEBI" id="CHEBI:29105"/>
        <label>1</label>
    </ligand>
</feature>
<name>A0A075H121_9ARCH</name>
<dbReference type="PANTHER" id="PTHR11239:SF12">
    <property type="entry name" value="DNA-DIRECTED RNA POLYMERASE III SUBUNIT RPC10"/>
    <property type="match status" value="1"/>
</dbReference>
<dbReference type="PIRSF" id="PIRSF005586">
    <property type="entry name" value="RNApol_RpoM"/>
    <property type="match status" value="1"/>
</dbReference>
<dbReference type="InterPro" id="IPR012164">
    <property type="entry name" value="Rpa12/Rpb9/Rpc10/TFS"/>
</dbReference>
<dbReference type="AlphaFoldDB" id="A0A075H121"/>
<feature type="binding site" evidence="5">
    <location>
        <position position="7"/>
    </location>
    <ligand>
        <name>Zn(2+)</name>
        <dbReference type="ChEBI" id="CHEBI:29105"/>
        <label>1</label>
    </ligand>
</feature>
<dbReference type="GO" id="GO:0000428">
    <property type="term" value="C:DNA-directed RNA polymerase complex"/>
    <property type="evidence" value="ECO:0007669"/>
    <property type="project" value="UniProtKB-KW"/>
</dbReference>
<evidence type="ECO:0000313" key="8">
    <source>
        <dbReference type="EMBL" id="AIF09759.1"/>
    </source>
</evidence>
<dbReference type="PROSITE" id="PS51133">
    <property type="entry name" value="ZF_TFIIS_2"/>
    <property type="match status" value="1"/>
</dbReference>
<dbReference type="InterPro" id="IPR001222">
    <property type="entry name" value="Znf_TFIIS"/>
</dbReference>
<organism evidence="8">
    <name type="scientific">uncultured marine thaumarchaeote KM3_40_F03</name>
    <dbReference type="NCBI Taxonomy" id="1456143"/>
    <lineage>
        <taxon>Archaea</taxon>
        <taxon>Nitrososphaerota</taxon>
        <taxon>environmental samples</taxon>
    </lineage>
</organism>
<feature type="binding site" evidence="5">
    <location>
        <position position="77"/>
    </location>
    <ligand>
        <name>Zn(2+)</name>
        <dbReference type="ChEBI" id="CHEBI:29105"/>
        <label>2</label>
    </ligand>
</feature>
<dbReference type="Gene3D" id="2.20.25.10">
    <property type="match status" value="1"/>
</dbReference>
<evidence type="ECO:0000256" key="5">
    <source>
        <dbReference type="PIRSR" id="PIRSR005586-1"/>
    </source>
</evidence>
<evidence type="ECO:0000256" key="3">
    <source>
        <dbReference type="ARBA" id="ARBA00022833"/>
    </source>
</evidence>
<comment type="similarity">
    <text evidence="4">Belongs to the archaeal rpoM/eukaryotic RPA12/RPB9/RPC11 RNA polymerase family.</text>
</comment>
<dbReference type="SMART" id="SM00440">
    <property type="entry name" value="ZnF_C2C2"/>
    <property type="match status" value="1"/>
</dbReference>
<feature type="binding site" evidence="5">
    <location>
        <position position="35"/>
    </location>
    <ligand>
        <name>Zn(2+)</name>
        <dbReference type="ChEBI" id="CHEBI:29105"/>
        <label>1</label>
    </ligand>
</feature>
<dbReference type="GO" id="GO:0003676">
    <property type="term" value="F:nucleic acid binding"/>
    <property type="evidence" value="ECO:0007669"/>
    <property type="project" value="InterPro"/>
</dbReference>
<evidence type="ECO:0000256" key="2">
    <source>
        <dbReference type="ARBA" id="ARBA00022771"/>
    </source>
</evidence>
<feature type="zinc finger region" description="C4-type" evidence="6">
    <location>
        <begin position="4"/>
        <end position="35"/>
    </location>
</feature>
<dbReference type="EMBL" id="KF900872">
    <property type="protein sequence ID" value="AIF09759.1"/>
    <property type="molecule type" value="Genomic_DNA"/>
</dbReference>
<feature type="binding site" evidence="5">
    <location>
        <position position="80"/>
    </location>
    <ligand>
        <name>Zn(2+)</name>
        <dbReference type="ChEBI" id="CHEBI:29105"/>
        <label>2</label>
    </ligand>
</feature>
<accession>A0A075H121</accession>
<keyword evidence="8" id="KW-0240">DNA-directed RNA polymerase</keyword>
<dbReference type="GO" id="GO:0008270">
    <property type="term" value="F:zinc ion binding"/>
    <property type="evidence" value="ECO:0007669"/>
    <property type="project" value="UniProtKB-KW"/>
</dbReference>
<keyword evidence="2 6" id="KW-0863">Zinc-finger</keyword>